<dbReference type="PANTHER" id="PTHR47955:SF19">
    <property type="entry name" value="CYTOCHROME P450 71A9-LIKE ISOFORM X1"/>
    <property type="match status" value="1"/>
</dbReference>
<keyword evidence="5" id="KW-0560">Oxidoreductase</keyword>
<keyword evidence="6" id="KW-0408">Iron</keyword>
<comment type="caution">
    <text evidence="9">The sequence shown here is derived from an EMBL/GenBank/DDBJ whole genome shotgun (WGS) entry which is preliminary data.</text>
</comment>
<dbReference type="GO" id="GO:0020037">
    <property type="term" value="F:heme binding"/>
    <property type="evidence" value="ECO:0007669"/>
    <property type="project" value="InterPro"/>
</dbReference>
<evidence type="ECO:0000256" key="1">
    <source>
        <dbReference type="ARBA" id="ARBA00001971"/>
    </source>
</evidence>
<dbReference type="Pfam" id="PF00067">
    <property type="entry name" value="p450"/>
    <property type="match status" value="1"/>
</dbReference>
<name>A0A835V2J3_VANPL</name>
<proteinExistence type="inferred from homology"/>
<evidence type="ECO:0000313" key="11">
    <source>
        <dbReference type="Proteomes" id="UP000636800"/>
    </source>
</evidence>
<evidence type="ECO:0000256" key="4">
    <source>
        <dbReference type="ARBA" id="ARBA00022723"/>
    </source>
</evidence>
<dbReference type="EMBL" id="JADCNM010000005">
    <property type="protein sequence ID" value="KAG0483802.1"/>
    <property type="molecule type" value="Genomic_DNA"/>
</dbReference>
<reference evidence="11 12" key="1">
    <citation type="journal article" date="2020" name="Nat. Food">
        <title>A phased Vanilla planifolia genome enables genetic improvement of flavour and production.</title>
        <authorList>
            <person name="Hasing T."/>
            <person name="Tang H."/>
            <person name="Brym M."/>
            <person name="Khazi F."/>
            <person name="Huang T."/>
            <person name="Chambers A.H."/>
        </authorList>
    </citation>
    <scope>NUCLEOTIDE SEQUENCE [LARGE SCALE GENOMIC DNA]</scope>
    <source>
        <tissue evidence="9">Leaf</tissue>
    </source>
</reference>
<evidence type="ECO:0000256" key="5">
    <source>
        <dbReference type="ARBA" id="ARBA00023002"/>
    </source>
</evidence>
<evidence type="ECO:0000313" key="12">
    <source>
        <dbReference type="Proteomes" id="UP000639772"/>
    </source>
</evidence>
<dbReference type="GO" id="GO:0016705">
    <property type="term" value="F:oxidoreductase activity, acting on paired donors, with incorporation or reduction of molecular oxygen"/>
    <property type="evidence" value="ECO:0007669"/>
    <property type="project" value="InterPro"/>
</dbReference>
<dbReference type="GO" id="GO:0004497">
    <property type="term" value="F:monooxygenase activity"/>
    <property type="evidence" value="ECO:0007669"/>
    <property type="project" value="UniProtKB-KW"/>
</dbReference>
<organism evidence="9 11">
    <name type="scientific">Vanilla planifolia</name>
    <name type="common">Vanilla</name>
    <dbReference type="NCBI Taxonomy" id="51239"/>
    <lineage>
        <taxon>Eukaryota</taxon>
        <taxon>Viridiplantae</taxon>
        <taxon>Streptophyta</taxon>
        <taxon>Embryophyta</taxon>
        <taxon>Tracheophyta</taxon>
        <taxon>Spermatophyta</taxon>
        <taxon>Magnoliopsida</taxon>
        <taxon>Liliopsida</taxon>
        <taxon>Asparagales</taxon>
        <taxon>Orchidaceae</taxon>
        <taxon>Vanilloideae</taxon>
        <taxon>Vanilleae</taxon>
        <taxon>Vanilla</taxon>
    </lineage>
</organism>
<keyword evidence="4" id="KW-0479">Metal-binding</keyword>
<dbReference type="PANTHER" id="PTHR47955">
    <property type="entry name" value="CYTOCHROME P450 FAMILY 71 PROTEIN"/>
    <property type="match status" value="1"/>
</dbReference>
<dbReference type="OrthoDB" id="1470350at2759"/>
<evidence type="ECO:0000313" key="9">
    <source>
        <dbReference type="EMBL" id="KAG0481360.1"/>
    </source>
</evidence>
<dbReference type="GO" id="GO:0005506">
    <property type="term" value="F:iron ion binding"/>
    <property type="evidence" value="ECO:0007669"/>
    <property type="project" value="InterPro"/>
</dbReference>
<dbReference type="EMBL" id="JADCNL010000005">
    <property type="protein sequence ID" value="KAG0481360.1"/>
    <property type="molecule type" value="Genomic_DNA"/>
</dbReference>
<accession>A0A835V2J3</accession>
<evidence type="ECO:0000313" key="10">
    <source>
        <dbReference type="EMBL" id="KAG0483802.1"/>
    </source>
</evidence>
<feature type="signal peptide" evidence="8">
    <location>
        <begin position="1"/>
        <end position="18"/>
    </location>
</feature>
<dbReference type="Proteomes" id="UP000636800">
    <property type="component" value="Chromosome 5"/>
</dbReference>
<evidence type="ECO:0008006" key="13">
    <source>
        <dbReference type="Google" id="ProtNLM"/>
    </source>
</evidence>
<protein>
    <recommendedName>
        <fullName evidence="13">Cytochrome P450</fullName>
    </recommendedName>
</protein>
<gene>
    <name evidence="10" type="ORF">HPP92_011886</name>
    <name evidence="9" type="ORF">HPP92_012218</name>
</gene>
<dbReference type="InterPro" id="IPR001128">
    <property type="entry name" value="Cyt_P450"/>
</dbReference>
<feature type="chain" id="PRO_5036240384" description="Cytochrome P450" evidence="8">
    <location>
        <begin position="19"/>
        <end position="305"/>
    </location>
</feature>
<evidence type="ECO:0000256" key="8">
    <source>
        <dbReference type="SAM" id="SignalP"/>
    </source>
</evidence>
<keyword evidence="7" id="KW-0503">Monooxygenase</keyword>
<keyword evidence="3" id="KW-0349">Heme</keyword>
<dbReference type="SUPFAM" id="SSF48264">
    <property type="entry name" value="Cytochrome P450"/>
    <property type="match status" value="1"/>
</dbReference>
<evidence type="ECO:0000256" key="3">
    <source>
        <dbReference type="ARBA" id="ARBA00022617"/>
    </source>
</evidence>
<evidence type="ECO:0000256" key="7">
    <source>
        <dbReference type="ARBA" id="ARBA00023033"/>
    </source>
</evidence>
<evidence type="ECO:0000256" key="2">
    <source>
        <dbReference type="ARBA" id="ARBA00010617"/>
    </source>
</evidence>
<dbReference type="Gene3D" id="1.10.630.10">
    <property type="entry name" value="Cytochrome P450"/>
    <property type="match status" value="1"/>
</dbReference>
<keyword evidence="11" id="KW-1185">Reference proteome</keyword>
<dbReference type="Proteomes" id="UP000639772">
    <property type="component" value="Unassembled WGS sequence"/>
</dbReference>
<keyword evidence="8" id="KW-0732">Signal</keyword>
<comment type="cofactor">
    <cofactor evidence="1">
        <name>heme</name>
        <dbReference type="ChEBI" id="CHEBI:30413"/>
    </cofactor>
</comment>
<dbReference type="AlphaFoldDB" id="A0A835V2J3"/>
<sequence>MLLLLSIFLLSLSRNSKQRHLRRTNRQPPGPRNLPIIGSIHHLVSPNSIHRTFGQLSATYGPIMSLKLGEVPVVVISSSEGAAEIMKAHDLAFASRPIYASTDAIFFGGNDIVFARYGEFWRQMRRLCATKLLSPKRVRSFKAIRQTEISRLVRSIASSPSGSYINLSDELIKLSNNITAFSVIGGRCKQQRMFLSTLGEANQLLNGFALADLFPSIPGFIIRHTASGKKLDLCRLKLDQVADMIVREHRAKQVSKDSDDEVEDLTDVLLKIQDEGALPFPLSDDRIKAVINVCSPLVEWKYFSC</sequence>
<comment type="similarity">
    <text evidence="2">Belongs to the cytochrome P450 family.</text>
</comment>
<evidence type="ECO:0000256" key="6">
    <source>
        <dbReference type="ARBA" id="ARBA00023004"/>
    </source>
</evidence>
<dbReference type="InterPro" id="IPR036396">
    <property type="entry name" value="Cyt_P450_sf"/>
</dbReference>